<evidence type="ECO:0000256" key="5">
    <source>
        <dbReference type="ARBA" id="ARBA00022691"/>
    </source>
</evidence>
<comment type="caution">
    <text evidence="7">The sequence shown here is derived from an EMBL/GenBank/DDBJ whole genome shotgun (WGS) entry which is preliminary data.</text>
</comment>
<dbReference type="GO" id="GO:0006298">
    <property type="term" value="P:mismatch repair"/>
    <property type="evidence" value="ECO:0007669"/>
    <property type="project" value="TreeGrafter"/>
</dbReference>
<dbReference type="AlphaFoldDB" id="A0A2M8P1E2"/>
<dbReference type="InterPro" id="IPR002052">
    <property type="entry name" value="DNA_methylase_N6_adenine_CS"/>
</dbReference>
<proteinExistence type="inferred from homology"/>
<dbReference type="GO" id="GO:1904047">
    <property type="term" value="F:S-adenosyl-L-methionine binding"/>
    <property type="evidence" value="ECO:0007669"/>
    <property type="project" value="TreeGrafter"/>
</dbReference>
<dbReference type="GO" id="GO:0032259">
    <property type="term" value="P:methylation"/>
    <property type="evidence" value="ECO:0007669"/>
    <property type="project" value="UniProtKB-KW"/>
</dbReference>
<comment type="catalytic activity">
    <reaction evidence="6">
        <text>a 2'-deoxyadenosine in DNA + S-adenosyl-L-methionine = an N(6)-methyl-2'-deoxyadenosine in DNA + S-adenosyl-L-homocysteine + H(+)</text>
        <dbReference type="Rhea" id="RHEA:15197"/>
        <dbReference type="Rhea" id="RHEA-COMP:12418"/>
        <dbReference type="Rhea" id="RHEA-COMP:12419"/>
        <dbReference type="ChEBI" id="CHEBI:15378"/>
        <dbReference type="ChEBI" id="CHEBI:57856"/>
        <dbReference type="ChEBI" id="CHEBI:59789"/>
        <dbReference type="ChEBI" id="CHEBI:90615"/>
        <dbReference type="ChEBI" id="CHEBI:90616"/>
        <dbReference type="EC" id="2.1.1.72"/>
    </reaction>
</comment>
<dbReference type="Pfam" id="PF02086">
    <property type="entry name" value="MethyltransfD12"/>
    <property type="match status" value="1"/>
</dbReference>
<evidence type="ECO:0000256" key="1">
    <source>
        <dbReference type="ARBA" id="ARBA00006594"/>
    </source>
</evidence>
<dbReference type="InterPro" id="IPR023095">
    <property type="entry name" value="Ade_MeTrfase_dom_2"/>
</dbReference>
<dbReference type="SUPFAM" id="SSF53335">
    <property type="entry name" value="S-adenosyl-L-methionine-dependent methyltransferases"/>
    <property type="match status" value="1"/>
</dbReference>
<organism evidence="7 8">
    <name type="scientific">Candidatus Thermofonsia Clade 1 bacterium</name>
    <dbReference type="NCBI Taxonomy" id="2364210"/>
    <lineage>
        <taxon>Bacteria</taxon>
        <taxon>Bacillati</taxon>
        <taxon>Chloroflexota</taxon>
        <taxon>Candidatus Thermofontia</taxon>
        <taxon>Candidatus Thermofonsia Clade 1</taxon>
    </lineage>
</organism>
<dbReference type="Proteomes" id="UP000228921">
    <property type="component" value="Unassembled WGS sequence"/>
</dbReference>
<dbReference type="PANTHER" id="PTHR30481">
    <property type="entry name" value="DNA ADENINE METHYLASE"/>
    <property type="match status" value="1"/>
</dbReference>
<dbReference type="InterPro" id="IPR029063">
    <property type="entry name" value="SAM-dependent_MTases_sf"/>
</dbReference>
<gene>
    <name evidence="7" type="ORF">CUN51_03255</name>
</gene>
<evidence type="ECO:0000256" key="3">
    <source>
        <dbReference type="ARBA" id="ARBA00022603"/>
    </source>
</evidence>
<evidence type="ECO:0000256" key="6">
    <source>
        <dbReference type="ARBA" id="ARBA00047942"/>
    </source>
</evidence>
<dbReference type="Gene3D" id="1.10.1020.10">
    <property type="entry name" value="Adenine-specific Methyltransferase, Domain 2"/>
    <property type="match status" value="1"/>
</dbReference>
<dbReference type="GO" id="GO:0009307">
    <property type="term" value="P:DNA restriction-modification system"/>
    <property type="evidence" value="ECO:0007669"/>
    <property type="project" value="InterPro"/>
</dbReference>
<dbReference type="GO" id="GO:0009007">
    <property type="term" value="F:site-specific DNA-methyltransferase (adenine-specific) activity"/>
    <property type="evidence" value="ECO:0007669"/>
    <property type="project" value="UniProtKB-EC"/>
</dbReference>
<dbReference type="PANTHER" id="PTHR30481:SF3">
    <property type="entry name" value="DNA ADENINE METHYLASE"/>
    <property type="match status" value="1"/>
</dbReference>
<evidence type="ECO:0000256" key="4">
    <source>
        <dbReference type="ARBA" id="ARBA00022679"/>
    </source>
</evidence>
<reference evidence="7 8" key="1">
    <citation type="submission" date="2017-11" db="EMBL/GenBank/DDBJ databases">
        <title>Evolution of Phototrophy in the Chloroflexi Phylum Driven by Horizontal Gene Transfer.</title>
        <authorList>
            <person name="Ward L.M."/>
            <person name="Hemp J."/>
            <person name="Shih P.M."/>
            <person name="Mcglynn S.E."/>
            <person name="Fischer W."/>
        </authorList>
    </citation>
    <scope>NUCLEOTIDE SEQUENCE [LARGE SCALE GENOMIC DNA]</scope>
    <source>
        <strain evidence="7">CP2_2F</strain>
    </source>
</reference>
<dbReference type="EMBL" id="PGTK01000003">
    <property type="protein sequence ID" value="PJF31363.1"/>
    <property type="molecule type" value="Genomic_DNA"/>
</dbReference>
<dbReference type="GO" id="GO:0043565">
    <property type="term" value="F:sequence-specific DNA binding"/>
    <property type="evidence" value="ECO:0007669"/>
    <property type="project" value="TreeGrafter"/>
</dbReference>
<dbReference type="PIRSF" id="PIRSF000398">
    <property type="entry name" value="M_m6A_EcoRV"/>
    <property type="match status" value="1"/>
</dbReference>
<comment type="similarity">
    <text evidence="1">Belongs to the N(4)/N(6)-methyltransferase family.</text>
</comment>
<name>A0A2M8P1E2_9CHLR</name>
<dbReference type="PROSITE" id="PS00092">
    <property type="entry name" value="N6_MTASE"/>
    <property type="match status" value="1"/>
</dbReference>
<evidence type="ECO:0000313" key="7">
    <source>
        <dbReference type="EMBL" id="PJF31363.1"/>
    </source>
</evidence>
<dbReference type="InterPro" id="IPR012263">
    <property type="entry name" value="M_m6A_EcoRV"/>
</dbReference>
<keyword evidence="3 7" id="KW-0489">Methyltransferase</keyword>
<dbReference type="InterPro" id="IPR012327">
    <property type="entry name" value="MeTrfase_D12"/>
</dbReference>
<dbReference type="Gene3D" id="3.40.50.150">
    <property type="entry name" value="Vaccinia Virus protein VP39"/>
    <property type="match status" value="1"/>
</dbReference>
<evidence type="ECO:0000313" key="8">
    <source>
        <dbReference type="Proteomes" id="UP000228921"/>
    </source>
</evidence>
<keyword evidence="4" id="KW-0808">Transferase</keyword>
<protein>
    <recommendedName>
        <fullName evidence="2">site-specific DNA-methyltransferase (adenine-specific)</fullName>
        <ecNumber evidence="2">2.1.1.72</ecNumber>
    </recommendedName>
</protein>
<dbReference type="EC" id="2.1.1.72" evidence="2"/>
<evidence type="ECO:0000256" key="2">
    <source>
        <dbReference type="ARBA" id="ARBA00011900"/>
    </source>
</evidence>
<accession>A0A2M8P1E2</accession>
<sequence length="278" mass="31117">MAKAILSYLPKDATRLIEPFGGSAAISLAALAARKVPHILIADSDQPLMRLWEAILYAPERLAEGYQALWEAQLGQERAFYERVRAAFNREHCPEQLLYLLARCVKASVHYNAQGEFNQSADHRRKGAKPHTVRKRLMDTHALLKGRATLLCADYRETLQLATPQDVVYLDPPYAGVAQRDKRYRACLDQADLFEALHALNKRQIAYLLSYDGRTGTKTYGAPLPESLDLLRLELYAGRSSQATLNGKSAFTYEALYLSPTLQARLSDVALQLEPLAA</sequence>
<keyword evidence="5" id="KW-0949">S-adenosyl-L-methionine</keyword>